<comment type="similarity">
    <text evidence="1">Belongs to the ros/MucR family.</text>
</comment>
<sequence>MSSAGRMLNSVFLEDGFTARQALQVFAHCFLSDYGQLQLLTFKYCGYKERELSSSDTYTNTDDLLVLTTDIVSSYVSKNVVPAADLPKLIQTVHSSLSGVGLKAEEVKTAAPEPAVPVKKSIKPDAITCLECGKGFKSLRRHLNTHHDQTPDEYRAKWSLPADYPMVAPEYSEARSSLAKSMGLGQRRTKANKKRKSA</sequence>
<proteinExistence type="inferred from homology"/>
<keyword evidence="3" id="KW-0238">DNA-binding</keyword>
<dbReference type="EMBL" id="CABFWE030000016">
    <property type="protein sequence ID" value="CAD7056023.1"/>
    <property type="molecule type" value="Genomic_DNA"/>
</dbReference>
<evidence type="ECO:0000256" key="3">
    <source>
        <dbReference type="ARBA" id="ARBA00023125"/>
    </source>
</evidence>
<reference evidence="6 7" key="1">
    <citation type="submission" date="2020-11" db="EMBL/GenBank/DDBJ databases">
        <authorList>
            <person name="Lassalle F."/>
        </authorList>
    </citation>
    <scope>NUCLEOTIDE SEQUENCE [LARGE SCALE GENOMIC DNA]</scope>
    <source>
        <strain evidence="6 7">AB21</strain>
    </source>
</reference>
<feature type="region of interest" description="Disordered" evidence="5">
    <location>
        <begin position="175"/>
        <end position="198"/>
    </location>
</feature>
<keyword evidence="2" id="KW-0805">Transcription regulation</keyword>
<evidence type="ECO:0000256" key="5">
    <source>
        <dbReference type="SAM" id="MobiDB-lite"/>
    </source>
</evidence>
<comment type="caution">
    <text evidence="6">The sequence shown here is derived from an EMBL/GenBank/DDBJ whole genome shotgun (WGS) entry which is preliminary data.</text>
</comment>
<evidence type="ECO:0000256" key="1">
    <source>
        <dbReference type="ARBA" id="ARBA00007031"/>
    </source>
</evidence>
<evidence type="ECO:0000256" key="4">
    <source>
        <dbReference type="ARBA" id="ARBA00023163"/>
    </source>
</evidence>
<dbReference type="InterPro" id="IPR041920">
    <property type="entry name" value="ROS/MUCR_sf"/>
</dbReference>
<evidence type="ECO:0000313" key="7">
    <source>
        <dbReference type="Proteomes" id="UP000601041"/>
    </source>
</evidence>
<dbReference type="Pfam" id="PF05443">
    <property type="entry name" value="ROS_MUCR"/>
    <property type="match status" value="1"/>
</dbReference>
<dbReference type="InterPro" id="IPR008807">
    <property type="entry name" value="ROS_MUCR"/>
</dbReference>
<dbReference type="Gene3D" id="1.10.10.1550">
    <property type="entry name" value="ROS/MUCR transcriptional regulator protein"/>
    <property type="match status" value="1"/>
</dbReference>
<keyword evidence="7" id="KW-1185">Reference proteome</keyword>
<feature type="compositionally biased region" description="Basic residues" evidence="5">
    <location>
        <begin position="187"/>
        <end position="198"/>
    </location>
</feature>
<keyword evidence="4" id="KW-0804">Transcription</keyword>
<evidence type="ECO:0000256" key="2">
    <source>
        <dbReference type="ARBA" id="ARBA00023015"/>
    </source>
</evidence>
<accession>A0ABM8PZA8</accession>
<protein>
    <submittedName>
        <fullName evidence="6">Transcriptional regulator</fullName>
    </submittedName>
</protein>
<gene>
    <name evidence="6" type="primary">ros</name>
    <name evidence="6" type="ORF">RHAB21_00842</name>
</gene>
<organism evidence="6 7">
    <name type="scientific">Pseudorhizobium halotolerans</name>
    <dbReference type="NCBI Taxonomy" id="1233081"/>
    <lineage>
        <taxon>Bacteria</taxon>
        <taxon>Pseudomonadati</taxon>
        <taxon>Pseudomonadota</taxon>
        <taxon>Alphaproteobacteria</taxon>
        <taxon>Hyphomicrobiales</taxon>
        <taxon>Rhizobiaceae</taxon>
        <taxon>Rhizobium/Agrobacterium group</taxon>
        <taxon>Pseudorhizobium</taxon>
    </lineage>
</organism>
<dbReference type="Proteomes" id="UP000601041">
    <property type="component" value="Unassembled WGS sequence"/>
</dbReference>
<evidence type="ECO:0000313" key="6">
    <source>
        <dbReference type="EMBL" id="CAD7056023.1"/>
    </source>
</evidence>
<name>A0ABM8PZA8_9HYPH</name>